<accession>A0A0D9WYX2</accession>
<proteinExistence type="predicted"/>
<organism evidence="1 2">
    <name type="scientific">Leersia perrieri</name>
    <dbReference type="NCBI Taxonomy" id="77586"/>
    <lineage>
        <taxon>Eukaryota</taxon>
        <taxon>Viridiplantae</taxon>
        <taxon>Streptophyta</taxon>
        <taxon>Embryophyta</taxon>
        <taxon>Tracheophyta</taxon>
        <taxon>Spermatophyta</taxon>
        <taxon>Magnoliopsida</taxon>
        <taxon>Liliopsida</taxon>
        <taxon>Poales</taxon>
        <taxon>Poaceae</taxon>
        <taxon>BOP clade</taxon>
        <taxon>Oryzoideae</taxon>
        <taxon>Oryzeae</taxon>
        <taxon>Oryzinae</taxon>
        <taxon>Leersia</taxon>
    </lineage>
</organism>
<reference evidence="2" key="2">
    <citation type="submission" date="2013-12" db="EMBL/GenBank/DDBJ databases">
        <authorList>
            <person name="Yu Y."/>
            <person name="Lee S."/>
            <person name="de Baynast K."/>
            <person name="Wissotski M."/>
            <person name="Liu L."/>
            <person name="Talag J."/>
            <person name="Goicoechea J."/>
            <person name="Angelova A."/>
            <person name="Jetty R."/>
            <person name="Kudrna D."/>
            <person name="Golser W."/>
            <person name="Rivera L."/>
            <person name="Zhang J."/>
            <person name="Wing R."/>
        </authorList>
    </citation>
    <scope>NUCLEOTIDE SEQUENCE</scope>
</reference>
<dbReference type="Gramene" id="LPERR07G12220.1">
    <property type="protein sequence ID" value="LPERR07G12220.1"/>
    <property type="gene ID" value="LPERR07G12220"/>
</dbReference>
<protein>
    <submittedName>
        <fullName evidence="1">Uncharacterized protein</fullName>
    </submittedName>
</protein>
<dbReference type="AlphaFoldDB" id="A0A0D9WYX2"/>
<evidence type="ECO:0000313" key="1">
    <source>
        <dbReference type="EnsemblPlants" id="LPERR07G12220.1"/>
    </source>
</evidence>
<reference evidence="1 2" key="1">
    <citation type="submission" date="2012-08" db="EMBL/GenBank/DDBJ databases">
        <title>Oryza genome evolution.</title>
        <authorList>
            <person name="Wing R.A."/>
        </authorList>
    </citation>
    <scope>NUCLEOTIDE SEQUENCE</scope>
</reference>
<name>A0A0D9WYX2_9ORYZ</name>
<keyword evidence="2" id="KW-1185">Reference proteome</keyword>
<dbReference type="Proteomes" id="UP000032180">
    <property type="component" value="Chromosome 7"/>
</dbReference>
<dbReference type="EnsemblPlants" id="LPERR07G12220.1">
    <property type="protein sequence ID" value="LPERR07G12220.1"/>
    <property type="gene ID" value="LPERR07G12220"/>
</dbReference>
<reference evidence="1" key="3">
    <citation type="submission" date="2015-04" db="UniProtKB">
        <authorList>
            <consortium name="EnsemblPlants"/>
        </authorList>
    </citation>
    <scope>IDENTIFICATION</scope>
</reference>
<sequence length="64" mass="7627">MEEARGEKGEPWTEVLSWKPRVFLYHNFLKLNMMLLTPLYVMSLDFRRDPCRGEPEKDNGVLEI</sequence>
<evidence type="ECO:0000313" key="2">
    <source>
        <dbReference type="Proteomes" id="UP000032180"/>
    </source>
</evidence>
<dbReference type="HOGENOM" id="CLU_2870870_0_0_1"/>